<dbReference type="SUPFAM" id="SSF53756">
    <property type="entry name" value="UDP-Glycosyltransferase/glycogen phosphorylase"/>
    <property type="match status" value="1"/>
</dbReference>
<keyword evidence="2" id="KW-0328">Glycosyltransferase</keyword>
<accession>A0ABQ8HER4</accession>
<evidence type="ECO:0000256" key="2">
    <source>
        <dbReference type="ARBA" id="ARBA00022676"/>
    </source>
</evidence>
<evidence type="ECO:0000313" key="4">
    <source>
        <dbReference type="Proteomes" id="UP000827721"/>
    </source>
</evidence>
<name>A0ABQ8HER4_9ROSI</name>
<dbReference type="PANTHER" id="PTHR11926:SF774">
    <property type="entry name" value="UDP-GLYCOSYLTRANSFERASE 85A1-RELATED"/>
    <property type="match status" value="1"/>
</dbReference>
<dbReference type="EMBL" id="JAFEMO010000011">
    <property type="protein sequence ID" value="KAH7557118.1"/>
    <property type="molecule type" value="Genomic_DNA"/>
</dbReference>
<keyword evidence="4" id="KW-1185">Reference proteome</keyword>
<keyword evidence="2" id="KW-0808">Transferase</keyword>
<dbReference type="PANTHER" id="PTHR11926">
    <property type="entry name" value="GLUCOSYL/GLUCURONOSYL TRANSFERASES"/>
    <property type="match status" value="1"/>
</dbReference>
<reference evidence="3 4" key="1">
    <citation type="submission" date="2021-02" db="EMBL/GenBank/DDBJ databases">
        <title>Plant Genome Project.</title>
        <authorList>
            <person name="Zhang R.-G."/>
        </authorList>
    </citation>
    <scope>NUCLEOTIDE SEQUENCE [LARGE SCALE GENOMIC DNA]</scope>
    <source>
        <tissue evidence="3">Leaves</tissue>
    </source>
</reference>
<comment type="similarity">
    <text evidence="1">Belongs to the UDP-glycosyltransferase family.</text>
</comment>
<proteinExistence type="inferred from homology"/>
<gene>
    <name evidence="3" type="ORF">JRO89_XS11G0049900</name>
</gene>
<protein>
    <submittedName>
        <fullName evidence="3">Uncharacterized protein</fullName>
    </submittedName>
</protein>
<comment type="caution">
    <text evidence="3">The sequence shown here is derived from an EMBL/GenBank/DDBJ whole genome shotgun (WGS) entry which is preliminary data.</text>
</comment>
<evidence type="ECO:0000256" key="1">
    <source>
        <dbReference type="ARBA" id="ARBA00009995"/>
    </source>
</evidence>
<organism evidence="3 4">
    <name type="scientific">Xanthoceras sorbifolium</name>
    <dbReference type="NCBI Taxonomy" id="99658"/>
    <lineage>
        <taxon>Eukaryota</taxon>
        <taxon>Viridiplantae</taxon>
        <taxon>Streptophyta</taxon>
        <taxon>Embryophyta</taxon>
        <taxon>Tracheophyta</taxon>
        <taxon>Spermatophyta</taxon>
        <taxon>Magnoliopsida</taxon>
        <taxon>eudicotyledons</taxon>
        <taxon>Gunneridae</taxon>
        <taxon>Pentapetalae</taxon>
        <taxon>rosids</taxon>
        <taxon>malvids</taxon>
        <taxon>Sapindales</taxon>
        <taxon>Sapindaceae</taxon>
        <taxon>Xanthoceroideae</taxon>
        <taxon>Xanthoceras</taxon>
    </lineage>
</organism>
<evidence type="ECO:0000313" key="3">
    <source>
        <dbReference type="EMBL" id="KAH7557118.1"/>
    </source>
</evidence>
<dbReference type="Gene3D" id="3.40.50.2000">
    <property type="entry name" value="Glycogen Phosphorylase B"/>
    <property type="match status" value="3"/>
</dbReference>
<dbReference type="Proteomes" id="UP000827721">
    <property type="component" value="Unassembled WGS sequence"/>
</dbReference>
<sequence length="279" mass="31718">MVIAFFWAINTKMEAPFEQILDQLDLPVTIVITDVGLSWAIDTANRRNIPVAAIWTTSTLLLSFSYHFDLFTEKRITIDLEDHGDDIVDFIPGISSIRVADLPLVFMKNDQKSSMHVLPFKLEVSKLQYLLSSSIYEQDLDYIEWLNSQPANSVSYISMGTRDDSSRLKDCCGDLGLMVPCKLIVEDWKIGWRLKKEVGAEKIVTREAIVKTIQTFMDMNTNMRKELIKRAKQVQEIFQAAIASGGSSDTDLNAFINDITQGNDLLSGLRFHYIYIMKS</sequence>